<proteinExistence type="predicted"/>
<organism evidence="1 2">
    <name type="scientific">Segatella copri</name>
    <dbReference type="NCBI Taxonomy" id="165179"/>
    <lineage>
        <taxon>Bacteria</taxon>
        <taxon>Pseudomonadati</taxon>
        <taxon>Bacteroidota</taxon>
        <taxon>Bacteroidia</taxon>
        <taxon>Bacteroidales</taxon>
        <taxon>Prevotellaceae</taxon>
        <taxon>Segatella</taxon>
    </lineage>
</organism>
<evidence type="ECO:0000313" key="2">
    <source>
        <dbReference type="Proteomes" id="UP000284548"/>
    </source>
</evidence>
<protein>
    <submittedName>
        <fullName evidence="1">Uncharacterized protein</fullName>
    </submittedName>
</protein>
<comment type="caution">
    <text evidence="1">The sequence shown here is derived from an EMBL/GenBank/DDBJ whole genome shotgun (WGS) entry which is preliminary data.</text>
</comment>
<evidence type="ECO:0000313" key="1">
    <source>
        <dbReference type="EMBL" id="RHH85325.1"/>
    </source>
</evidence>
<reference evidence="1 2" key="1">
    <citation type="submission" date="2018-08" db="EMBL/GenBank/DDBJ databases">
        <title>A genome reference for cultivated species of the human gut microbiota.</title>
        <authorList>
            <person name="Zou Y."/>
            <person name="Xue W."/>
            <person name="Luo G."/>
        </authorList>
    </citation>
    <scope>NUCLEOTIDE SEQUENCE [LARGE SCALE GENOMIC DNA]</scope>
    <source>
        <strain evidence="1 2">AM16-54</strain>
    </source>
</reference>
<dbReference type="Proteomes" id="UP000284548">
    <property type="component" value="Unassembled WGS sequence"/>
</dbReference>
<accession>A0A3R6EJW8</accession>
<dbReference type="EMBL" id="QRKB01000001">
    <property type="protein sequence ID" value="RHH85325.1"/>
    <property type="molecule type" value="Genomic_DNA"/>
</dbReference>
<gene>
    <name evidence="1" type="ORF">DW192_00935</name>
</gene>
<dbReference type="AlphaFoldDB" id="A0A3R6EJW8"/>
<name>A0A3R6EJW8_9BACT</name>
<dbReference type="RefSeq" id="WP_118253217.1">
    <property type="nucleotide sequence ID" value="NZ_QRKB01000001.1"/>
</dbReference>
<sequence length="80" mass="9599">MEKRLTKEEFLKDLWHPNTEEPDKSKSDIITLGFDNDAYIQFKESILWKEESWRHSISRCQIIKWAYLSDILPKQEGGEQ</sequence>